<sequence length="203" mass="23057">MEENIQAHWEKVYQTKSPEEISWTQKVPQTSLDLINSFNLPKNARIIDIGGGDSTLVDHLLQAGFTNLTVLDISEAALQKVKLRLGDKGISVKCVVSDITEFEPEESYDLWHDRATFHFLTDEAQIATYKSIAAKSVKQYLIIGAFSENGPERCSSLPVRRYSSGQLQDQFYHDFTNLSCTIEDHITPFGTKQNFVFCSFKKR</sequence>
<accession>A0ABR7WW62</accession>
<dbReference type="GO" id="GO:0008168">
    <property type="term" value="F:methyltransferase activity"/>
    <property type="evidence" value="ECO:0007669"/>
    <property type="project" value="UniProtKB-KW"/>
</dbReference>
<comment type="caution">
    <text evidence="2">The sequence shown here is derived from an EMBL/GenBank/DDBJ whole genome shotgun (WGS) entry which is preliminary data.</text>
</comment>
<evidence type="ECO:0000259" key="1">
    <source>
        <dbReference type="Pfam" id="PF13649"/>
    </source>
</evidence>
<dbReference type="EMBL" id="JACWMY010000013">
    <property type="protein sequence ID" value="MBD1366520.1"/>
    <property type="molecule type" value="Genomic_DNA"/>
</dbReference>
<dbReference type="RefSeq" id="WP_191191163.1">
    <property type="nucleotide sequence ID" value="NZ_JACWMY010000013.1"/>
</dbReference>
<dbReference type="PANTHER" id="PTHR12843:SF5">
    <property type="entry name" value="EEF1A LYSINE METHYLTRANSFERASE 2"/>
    <property type="match status" value="1"/>
</dbReference>
<gene>
    <name evidence="2" type="ORF">IDJ77_22085</name>
</gene>
<name>A0ABR7WW62_9SPHI</name>
<dbReference type="GO" id="GO:0032259">
    <property type="term" value="P:methylation"/>
    <property type="evidence" value="ECO:0007669"/>
    <property type="project" value="UniProtKB-KW"/>
</dbReference>
<keyword evidence="3" id="KW-1185">Reference proteome</keyword>
<keyword evidence="2" id="KW-0489">Methyltransferase</keyword>
<dbReference type="InterPro" id="IPR029063">
    <property type="entry name" value="SAM-dependent_MTases_sf"/>
</dbReference>
<dbReference type="PANTHER" id="PTHR12843">
    <property type="entry name" value="PROTEIN-LYSINE N-METHYLTRANSFERASE METTL10"/>
    <property type="match status" value="1"/>
</dbReference>
<dbReference type="Gene3D" id="3.40.50.150">
    <property type="entry name" value="Vaccinia Virus protein VP39"/>
    <property type="match status" value="1"/>
</dbReference>
<protein>
    <submittedName>
        <fullName evidence="2">Class I SAM-dependent methyltransferase</fullName>
    </submittedName>
</protein>
<keyword evidence="2" id="KW-0808">Transferase</keyword>
<organism evidence="2 3">
    <name type="scientific">Mucilaginibacter pankratovii</name>
    <dbReference type="NCBI Taxonomy" id="2772110"/>
    <lineage>
        <taxon>Bacteria</taxon>
        <taxon>Pseudomonadati</taxon>
        <taxon>Bacteroidota</taxon>
        <taxon>Sphingobacteriia</taxon>
        <taxon>Sphingobacteriales</taxon>
        <taxon>Sphingobacteriaceae</taxon>
        <taxon>Mucilaginibacter</taxon>
    </lineage>
</organism>
<evidence type="ECO:0000313" key="2">
    <source>
        <dbReference type="EMBL" id="MBD1366520.1"/>
    </source>
</evidence>
<dbReference type="Pfam" id="PF13649">
    <property type="entry name" value="Methyltransf_25"/>
    <property type="match status" value="1"/>
</dbReference>
<proteinExistence type="predicted"/>
<dbReference type="Proteomes" id="UP000606600">
    <property type="component" value="Unassembled WGS sequence"/>
</dbReference>
<dbReference type="InterPro" id="IPR041698">
    <property type="entry name" value="Methyltransf_25"/>
</dbReference>
<evidence type="ECO:0000313" key="3">
    <source>
        <dbReference type="Proteomes" id="UP000606600"/>
    </source>
</evidence>
<feature type="domain" description="Methyltransferase" evidence="1">
    <location>
        <begin position="46"/>
        <end position="133"/>
    </location>
</feature>
<dbReference type="SUPFAM" id="SSF53335">
    <property type="entry name" value="S-adenosyl-L-methionine-dependent methyltransferases"/>
    <property type="match status" value="1"/>
</dbReference>
<reference evidence="2 3" key="1">
    <citation type="submission" date="2020-09" db="EMBL/GenBank/DDBJ databases">
        <title>Novel species of Mucilaginibacter isolated from a glacier on the Tibetan Plateau.</title>
        <authorList>
            <person name="Liu Q."/>
            <person name="Xin Y.-H."/>
        </authorList>
    </citation>
    <scope>NUCLEOTIDE SEQUENCE [LARGE SCALE GENOMIC DNA]</scope>
    <source>
        <strain evidence="2 3">ZT4R22</strain>
    </source>
</reference>
<dbReference type="CDD" id="cd02440">
    <property type="entry name" value="AdoMet_MTases"/>
    <property type="match status" value="1"/>
</dbReference>